<gene>
    <name evidence="4" type="primary">ssh4_2</name>
    <name evidence="4" type="ORF">LPJ64_000853</name>
</gene>
<keyword evidence="2" id="KW-0472">Membrane</keyword>
<protein>
    <submittedName>
        <fullName evidence="4">Protein ssh4</fullName>
    </submittedName>
</protein>
<keyword evidence="2" id="KW-0812">Transmembrane</keyword>
<keyword evidence="5" id="KW-1185">Reference proteome</keyword>
<feature type="transmembrane region" description="Helical" evidence="2">
    <location>
        <begin position="56"/>
        <end position="83"/>
    </location>
</feature>
<reference evidence="4" key="1">
    <citation type="submission" date="2022-07" db="EMBL/GenBank/DDBJ databases">
        <title>Phylogenomic reconstructions and comparative analyses of Kickxellomycotina fungi.</title>
        <authorList>
            <person name="Reynolds N.K."/>
            <person name="Stajich J.E."/>
            <person name="Barry K."/>
            <person name="Grigoriev I.V."/>
            <person name="Crous P."/>
            <person name="Smith M.E."/>
        </authorList>
    </citation>
    <scope>NUCLEOTIDE SEQUENCE</scope>
    <source>
        <strain evidence="4">NBRC 105413</strain>
    </source>
</reference>
<dbReference type="Pfam" id="PF00622">
    <property type="entry name" value="SPRY"/>
    <property type="match status" value="1"/>
</dbReference>
<accession>A0A9W7XMD3</accession>
<feature type="domain" description="B30.2/SPRY" evidence="3">
    <location>
        <begin position="125"/>
        <end position="314"/>
    </location>
</feature>
<evidence type="ECO:0000313" key="4">
    <source>
        <dbReference type="EMBL" id="KAJ1647819.1"/>
    </source>
</evidence>
<evidence type="ECO:0000259" key="3">
    <source>
        <dbReference type="PROSITE" id="PS50188"/>
    </source>
</evidence>
<name>A0A9W7XMD3_9FUNG</name>
<feature type="compositionally biased region" description="Low complexity" evidence="1">
    <location>
        <begin position="430"/>
        <end position="448"/>
    </location>
</feature>
<dbReference type="InterPro" id="IPR003877">
    <property type="entry name" value="SPRY_dom"/>
</dbReference>
<dbReference type="SMART" id="SM00449">
    <property type="entry name" value="SPRY"/>
    <property type="match status" value="1"/>
</dbReference>
<comment type="caution">
    <text evidence="4">The sequence shown here is derived from an EMBL/GenBank/DDBJ whole genome shotgun (WGS) entry which is preliminary data.</text>
</comment>
<dbReference type="EMBL" id="JANBOH010000019">
    <property type="protein sequence ID" value="KAJ1647819.1"/>
    <property type="molecule type" value="Genomic_DNA"/>
</dbReference>
<dbReference type="Proteomes" id="UP001145021">
    <property type="component" value="Unassembled WGS sequence"/>
</dbReference>
<evidence type="ECO:0000256" key="2">
    <source>
        <dbReference type="SAM" id="Phobius"/>
    </source>
</evidence>
<feature type="compositionally biased region" description="Basic and acidic residues" evidence="1">
    <location>
        <begin position="498"/>
        <end position="508"/>
    </location>
</feature>
<dbReference type="Gene3D" id="2.60.120.920">
    <property type="match status" value="1"/>
</dbReference>
<dbReference type="InterPro" id="IPR013320">
    <property type="entry name" value="ConA-like_dom_sf"/>
</dbReference>
<sequence>MASAKTAANPDINHNFGTWRYHTKSVIVDSFRWAHASGSSGSGSGSNSNSSEEDELITILILVASLCGVLFGVGLIFITYYACGFIVGRVRSFVFGIDDDGISERIRRQLLSNEDSRQSYELGRAFERQYPYGSVNTQLTEEQQAEIREKGVGAWEFVVDLDVNAMLQSKTEVLFMGGENCVQTNLPLPKINSVYYFEVKIVEKPSDVNMWIGLATRPYPAWRMTGWNKYSVGYCVNNGKVHQNNPFKGASVGEQLFVGDILGIGFQPRSGVVWFTRNGRRYKAISSGMLYDVFPTISADGPCSFSANFGQRGFVFIEANVKRWGFGPIEGAMQPPPIYGANQNTILLEAAATASESEDEASTDSEAFIESAPAQTATHLFPNDRAGTVDSVAIDIGCSTSGNSSSNRNNNNYKNASPFTVIVTRPNASASAGTSASASAAATTSSSSRRQHRRQQAKNRPPQYQKNDPIAAQLLEAGSTTLEPVVSYRNKQASALDMHAENEDENRNRNRNCNRNAAPDQASDARLTTEP</sequence>
<keyword evidence="2" id="KW-1133">Transmembrane helix</keyword>
<feature type="region of interest" description="Disordered" evidence="1">
    <location>
        <begin position="430"/>
        <end position="467"/>
    </location>
</feature>
<proteinExistence type="predicted"/>
<evidence type="ECO:0000313" key="5">
    <source>
        <dbReference type="Proteomes" id="UP001145021"/>
    </source>
</evidence>
<dbReference type="InterPro" id="IPR001870">
    <property type="entry name" value="B30.2/SPRY"/>
</dbReference>
<dbReference type="PANTHER" id="PTHR12864">
    <property type="entry name" value="RAN BINDING PROTEIN 9-RELATED"/>
    <property type="match status" value="1"/>
</dbReference>
<dbReference type="AlphaFoldDB" id="A0A9W7XMD3"/>
<dbReference type="InterPro" id="IPR043136">
    <property type="entry name" value="B30.2/SPRY_sf"/>
</dbReference>
<dbReference type="SUPFAM" id="SSF49899">
    <property type="entry name" value="Concanavalin A-like lectins/glucanases"/>
    <property type="match status" value="1"/>
</dbReference>
<evidence type="ECO:0000256" key="1">
    <source>
        <dbReference type="SAM" id="MobiDB-lite"/>
    </source>
</evidence>
<dbReference type="InterPro" id="IPR050618">
    <property type="entry name" value="Ubq-SigPath_Reg"/>
</dbReference>
<feature type="region of interest" description="Disordered" evidence="1">
    <location>
        <begin position="493"/>
        <end position="531"/>
    </location>
</feature>
<dbReference type="PROSITE" id="PS50188">
    <property type="entry name" value="B302_SPRY"/>
    <property type="match status" value="1"/>
</dbReference>
<organism evidence="4 5">
    <name type="scientific">Coemansia asiatica</name>
    <dbReference type="NCBI Taxonomy" id="1052880"/>
    <lineage>
        <taxon>Eukaryota</taxon>
        <taxon>Fungi</taxon>
        <taxon>Fungi incertae sedis</taxon>
        <taxon>Zoopagomycota</taxon>
        <taxon>Kickxellomycotina</taxon>
        <taxon>Kickxellomycetes</taxon>
        <taxon>Kickxellales</taxon>
        <taxon>Kickxellaceae</taxon>
        <taxon>Coemansia</taxon>
    </lineage>
</organism>